<dbReference type="RefSeq" id="XP_004715579.2">
    <property type="nucleotide sequence ID" value="XM_004715522.3"/>
</dbReference>
<dbReference type="InterPro" id="IPR043365">
    <property type="entry name" value="NWD1"/>
</dbReference>
<accession>A0ABM0J5Z4</accession>
<dbReference type="SUPFAM" id="SSF52540">
    <property type="entry name" value="P-loop containing nucleoside triphosphate hydrolases"/>
    <property type="match status" value="1"/>
</dbReference>
<evidence type="ECO:0000256" key="3">
    <source>
        <dbReference type="ARBA" id="ARBA00022737"/>
    </source>
</evidence>
<sequence length="1512" mass="166830">MQASSDRQVVAGHQALVGDQYGPCPIPPLIEEKEWEALRAQLTTRPRDLELVARCFRKDENAVPPAYVLQATGAGEARGPEEPPLISVLRAGAQEALKLGLITQEQWHRYYRSVMAWEMERGLLSPKDGDQGATVFLREIQDLNKHILDDCGLRLVDRLPDGCLDTDAQSLLSSLKGRITEEHPSALKTHHLPWSRDLVNPKNKAHARYLKELGEQFVARANHQVLERLRELEAAPQDLDWLYQDIRHHLSQGAEATHTFCGRRELLAQLGQQLRQSHNAPHSPLVLCGPPGIGKTALMCKLAEQVPGLLGHKTVTVLRLLGTSQVSSDACGLLRSVCFQVCLAFGLPLPPAQVLEAQSRVVQFFHHLLHTVSHRNFEALVILLDSLDDLDTAVHHARRIPWLPPLCPPRVHLILSACSGQQHGVLDSVRRTVQDPGAYWEVKPLSANQGREMIELLLAAARRTLSQAQRDLLWASLPECGHPGRLRLAFEEARKWASYSVPAPLASTAQEATHQLCSRLEQTHGQLLVAHVLGYIVASRHGLSEAELKDVLSLDDEVLQAVYRDWTPPSKELLRFPPLLWVRLRRDLATCLTRRPVDGSMLLALTYRQLAEAVRERYLSGPEGVKRHGVLADFFSGAWSQGTKKLITLPLLGKPLNLDRKVAPQPLWFSDSVANLRKLKELPFHLLHAGRVEELKQDVLGSMSWISCRAVSGGLEALLDDFDLCAPHVDSPEVGLVREALQLACPAVELRGLEKSVLYTELLARLHFFATSHPALVGQLCQQAQSWFRVCPHPVLVPLTGFLPPPGGPLRATLTGCHKGITAMAWSLEELLLVVGTQDGTMAVWDMKEYHVIHILTGHTAEVRCVQVFDKGTLAISASKDHTLRLWDLLSGQEKAVIWDGGSEDPIEPQFYNLHVDESNKVVYSTSGSKVNAWNLETAEPVFQVLGDTSDPWVCVAVLASQARLLMVSMHGVVSLWSSATGRLQGKQHLSSIKEETPTCGVTVQKQGRLVTGFSSGSISLVSSEGDSLLEKLPEAVGFLVTSEDESLLAAGFGRSVRIFLADSRGFHRFMASDLQHEDTVETAVFGPRNNLIVTGSRDALIQVWSLSEQGTLLDILEGVGAPVSLLVRGGAWVASASQQSSSFKVWDVTSSQKPRVPVPFLDRTGLTAVSHNGSYVYFPKIGDKNKVTVWDMAEGEEQDALDTSNEVRCLEVAQQSQLLFTGLVSGIVLVFPLNSRQDVMCIPPPEARKAINCMSLSKSEERLAIAYDNIVLVLDISPGDPCPVIDGPTYTFYTQLPETISSVAVLADYRVVYGMTNGDLFLYECANSKVFPLEAHQSRVTCVEVSHREQLAVSGSEDALLCLWDLQACKWKLEMSYTSSYCRGVQCACFSKDDKYVYAGLKDRSVIVWSVLDGALLAVQFVHAVVNRIIPTSNGFIAPTRHGYLIRERFQCPASRVSQQDPLKNFKKAVWLVKSRQREELATAAGGTQDSESAEGDGSKPNKRSQVCLIL</sequence>
<feature type="repeat" description="WD" evidence="4">
    <location>
        <begin position="856"/>
        <end position="897"/>
    </location>
</feature>
<dbReference type="PROSITE" id="PS50082">
    <property type="entry name" value="WD_REPEATS_2"/>
    <property type="match status" value="4"/>
</dbReference>
<evidence type="ECO:0000256" key="4">
    <source>
        <dbReference type="PROSITE-ProRule" id="PRU00221"/>
    </source>
</evidence>
<dbReference type="Gene3D" id="2.130.10.10">
    <property type="entry name" value="YVTN repeat-like/Quinoprotein amine dehydrogenase"/>
    <property type="match status" value="3"/>
</dbReference>
<name>A0ABM0J5Z4_ECHTE</name>
<feature type="repeat" description="WD" evidence="4">
    <location>
        <begin position="1074"/>
        <end position="1115"/>
    </location>
</feature>
<gene>
    <name evidence="9" type="primary">NWD1</name>
</gene>
<dbReference type="Gene3D" id="3.40.50.300">
    <property type="entry name" value="P-loop containing nucleotide triphosphate hydrolases"/>
    <property type="match status" value="1"/>
</dbReference>
<dbReference type="SUPFAM" id="SSF69322">
    <property type="entry name" value="Tricorn protease domain 2"/>
    <property type="match status" value="1"/>
</dbReference>
<dbReference type="GeneID" id="101656957"/>
<dbReference type="InterPro" id="IPR041664">
    <property type="entry name" value="AAA_16"/>
</dbReference>
<proteinExistence type="predicted"/>
<dbReference type="Pfam" id="PF25469">
    <property type="entry name" value="WHD_NWD1"/>
    <property type="match status" value="1"/>
</dbReference>
<dbReference type="InterPro" id="IPR027417">
    <property type="entry name" value="P-loop_NTPase"/>
</dbReference>
<dbReference type="SUPFAM" id="SSF50978">
    <property type="entry name" value="WD40 repeat-like"/>
    <property type="match status" value="1"/>
</dbReference>
<evidence type="ECO:0000256" key="1">
    <source>
        <dbReference type="ARBA" id="ARBA00022574"/>
    </source>
</evidence>
<evidence type="ECO:0000313" key="9">
    <source>
        <dbReference type="RefSeq" id="XP_004715579.2"/>
    </source>
</evidence>
<dbReference type="PROSITE" id="PS00678">
    <property type="entry name" value="WD_REPEATS_1"/>
    <property type="match status" value="2"/>
</dbReference>
<keyword evidence="8" id="KW-1185">Reference proteome</keyword>
<dbReference type="Pfam" id="PF13191">
    <property type="entry name" value="AAA_16"/>
    <property type="match status" value="1"/>
</dbReference>
<evidence type="ECO:0000259" key="7">
    <source>
        <dbReference type="Pfam" id="PF25469"/>
    </source>
</evidence>
<dbReference type="Proteomes" id="UP000694863">
    <property type="component" value="Unplaced"/>
</dbReference>
<feature type="region of interest" description="Disordered" evidence="5">
    <location>
        <begin position="1483"/>
        <end position="1512"/>
    </location>
</feature>
<evidence type="ECO:0000259" key="6">
    <source>
        <dbReference type="Pfam" id="PF13191"/>
    </source>
</evidence>
<dbReference type="InterPro" id="IPR001680">
    <property type="entry name" value="WD40_rpt"/>
</dbReference>
<dbReference type="InterPro" id="IPR057588">
    <property type="entry name" value="NWD1/2-like_WH"/>
</dbReference>
<protein>
    <submittedName>
        <fullName evidence="9">NACHT domain- and WD repeat-containing protein 1</fullName>
    </submittedName>
</protein>
<keyword evidence="2" id="KW-0235">DNA replication</keyword>
<dbReference type="PROSITE" id="PS50294">
    <property type="entry name" value="WD_REPEATS_REGION"/>
    <property type="match status" value="4"/>
</dbReference>
<dbReference type="InterPro" id="IPR015943">
    <property type="entry name" value="WD40/YVTN_repeat-like_dom_sf"/>
</dbReference>
<dbReference type="InterPro" id="IPR036322">
    <property type="entry name" value="WD40_repeat_dom_sf"/>
</dbReference>
<feature type="domain" description="Orc1-like AAA ATPase" evidence="6">
    <location>
        <begin position="260"/>
        <end position="397"/>
    </location>
</feature>
<dbReference type="Pfam" id="PF00400">
    <property type="entry name" value="WD40"/>
    <property type="match status" value="5"/>
</dbReference>
<dbReference type="SMART" id="SM00320">
    <property type="entry name" value="WD40"/>
    <property type="match status" value="10"/>
</dbReference>
<evidence type="ECO:0000256" key="5">
    <source>
        <dbReference type="SAM" id="MobiDB-lite"/>
    </source>
</evidence>
<reference evidence="9" key="1">
    <citation type="submission" date="2025-08" db="UniProtKB">
        <authorList>
            <consortium name="RefSeq"/>
        </authorList>
    </citation>
    <scope>IDENTIFICATION</scope>
</reference>
<feature type="domain" description="NWD1/2-like winged helix-turn-helix" evidence="7">
    <location>
        <begin position="517"/>
        <end position="623"/>
    </location>
</feature>
<dbReference type="PRINTS" id="PR00320">
    <property type="entry name" value="GPROTEINBRPT"/>
</dbReference>
<keyword evidence="3" id="KW-0677">Repeat</keyword>
<feature type="repeat" description="WD" evidence="4">
    <location>
        <begin position="1334"/>
        <end position="1368"/>
    </location>
</feature>
<keyword evidence="1 4" id="KW-0853">WD repeat</keyword>
<feature type="repeat" description="WD" evidence="4">
    <location>
        <begin position="814"/>
        <end position="855"/>
    </location>
</feature>
<dbReference type="PANTHER" id="PTHR45013">
    <property type="entry name" value="NACHT DOMAIN- AND WD REPEAT-CONTAINING PROTEIN 1"/>
    <property type="match status" value="1"/>
</dbReference>
<organism evidence="8 9">
    <name type="scientific">Echinops telfairi</name>
    <name type="common">Lesser hedgehog tenrec</name>
    <dbReference type="NCBI Taxonomy" id="9371"/>
    <lineage>
        <taxon>Eukaryota</taxon>
        <taxon>Metazoa</taxon>
        <taxon>Chordata</taxon>
        <taxon>Craniata</taxon>
        <taxon>Vertebrata</taxon>
        <taxon>Euteleostomi</taxon>
        <taxon>Mammalia</taxon>
        <taxon>Eutheria</taxon>
        <taxon>Afrotheria</taxon>
        <taxon>Tenrecidae</taxon>
        <taxon>Tenrecinae</taxon>
        <taxon>Echinops</taxon>
    </lineage>
</organism>
<dbReference type="PANTHER" id="PTHR45013:SF1">
    <property type="entry name" value="NACHT DOMAIN- AND WD REPEAT-CONTAINING PROTEIN 1"/>
    <property type="match status" value="1"/>
</dbReference>
<evidence type="ECO:0000313" key="8">
    <source>
        <dbReference type="Proteomes" id="UP000694863"/>
    </source>
</evidence>
<dbReference type="InterPro" id="IPR019775">
    <property type="entry name" value="WD40_repeat_CS"/>
</dbReference>
<dbReference type="InterPro" id="IPR020472">
    <property type="entry name" value="WD40_PAC1"/>
</dbReference>
<evidence type="ECO:0000256" key="2">
    <source>
        <dbReference type="ARBA" id="ARBA00022705"/>
    </source>
</evidence>